<dbReference type="PANTHER" id="PTHR19959">
    <property type="entry name" value="KINESIN LIGHT CHAIN"/>
    <property type="match status" value="1"/>
</dbReference>
<organism evidence="1">
    <name type="scientific">marine sediment metagenome</name>
    <dbReference type="NCBI Taxonomy" id="412755"/>
    <lineage>
        <taxon>unclassified sequences</taxon>
        <taxon>metagenomes</taxon>
        <taxon>ecological metagenomes</taxon>
    </lineage>
</organism>
<evidence type="ECO:0000313" key="1">
    <source>
        <dbReference type="EMBL" id="GAI42360.1"/>
    </source>
</evidence>
<reference evidence="1" key="1">
    <citation type="journal article" date="2014" name="Front. Microbiol.">
        <title>High frequency of phylogenetically diverse reductive dehalogenase-homologous genes in deep subseafloor sedimentary metagenomes.</title>
        <authorList>
            <person name="Kawai M."/>
            <person name="Futagami T."/>
            <person name="Toyoda A."/>
            <person name="Takaki Y."/>
            <person name="Nishi S."/>
            <person name="Hori S."/>
            <person name="Arai W."/>
            <person name="Tsubouchi T."/>
            <person name="Morono Y."/>
            <person name="Uchiyama I."/>
            <person name="Ito T."/>
            <person name="Fujiyama A."/>
            <person name="Inagaki F."/>
            <person name="Takami H."/>
        </authorList>
    </citation>
    <scope>NUCLEOTIDE SEQUENCE</scope>
    <source>
        <strain evidence="1">Expedition CK06-06</strain>
    </source>
</reference>
<dbReference type="InterPro" id="IPR011990">
    <property type="entry name" value="TPR-like_helical_dom_sf"/>
</dbReference>
<sequence>MNNIGHVHLDMGNYSQALKTFEQSLDTQQESENKYVMATSFNGISKVHRYFGNLDKAIQFQDKTEKMARNINAKELIAQSLNVKGEILLEMADFDTAIASLKESLEICEEATLKSDLPSTLTLLAQAIMRKSSENKNRKEAEKYLKEALKTAQNSKEKKAICTALLGYIELHHLQKQYKKAKKIC</sequence>
<dbReference type="Pfam" id="PF13181">
    <property type="entry name" value="TPR_8"/>
    <property type="match status" value="1"/>
</dbReference>
<dbReference type="PANTHER" id="PTHR19959:SF119">
    <property type="entry name" value="FUNGAL LIPASE-LIKE DOMAIN-CONTAINING PROTEIN"/>
    <property type="match status" value="1"/>
</dbReference>
<gene>
    <name evidence="1" type="ORF">S06H3_44778</name>
</gene>
<dbReference type="EMBL" id="BARV01027886">
    <property type="protein sequence ID" value="GAI42360.1"/>
    <property type="molecule type" value="Genomic_DNA"/>
</dbReference>
<proteinExistence type="predicted"/>
<dbReference type="AlphaFoldDB" id="X1PTD3"/>
<comment type="caution">
    <text evidence="1">The sequence shown here is derived from an EMBL/GenBank/DDBJ whole genome shotgun (WGS) entry which is preliminary data.</text>
</comment>
<protein>
    <submittedName>
        <fullName evidence="1">Uncharacterized protein</fullName>
    </submittedName>
</protein>
<dbReference type="InterPro" id="IPR019734">
    <property type="entry name" value="TPR_rpt"/>
</dbReference>
<dbReference type="SUPFAM" id="SSF48452">
    <property type="entry name" value="TPR-like"/>
    <property type="match status" value="1"/>
</dbReference>
<accession>X1PTD3</accession>
<feature type="non-terminal residue" evidence="1">
    <location>
        <position position="185"/>
    </location>
</feature>
<dbReference type="SMART" id="SM00028">
    <property type="entry name" value="TPR"/>
    <property type="match status" value="3"/>
</dbReference>
<dbReference type="Gene3D" id="1.25.40.10">
    <property type="entry name" value="Tetratricopeptide repeat domain"/>
    <property type="match status" value="2"/>
</dbReference>
<name>X1PTD3_9ZZZZ</name>
<dbReference type="Pfam" id="PF13424">
    <property type="entry name" value="TPR_12"/>
    <property type="match status" value="1"/>
</dbReference>